<gene>
    <name evidence="1" type="ordered locus">TMO_a0423</name>
</gene>
<dbReference type="AlphaFoldDB" id="I3TST8"/>
<evidence type="ECO:0000313" key="1">
    <source>
        <dbReference type="EMBL" id="AFK55826.1"/>
    </source>
</evidence>
<dbReference type="HOGENOM" id="CLU_3123783_0_0_5"/>
<protein>
    <recommendedName>
        <fullName evidence="3">ABC transporter permease</fullName>
    </recommendedName>
</protein>
<dbReference type="RefSeq" id="WP_014747503.1">
    <property type="nucleotide sequence ID" value="NC_017957.2"/>
</dbReference>
<name>I3TST8_TISMK</name>
<sequence>MGSLMEVLRLLFSPRARLVLIPFVLVLLLFAVVLVATQGTAWSPFLYAVF</sequence>
<dbReference type="Proteomes" id="UP000005258">
    <property type="component" value="Plasmid pTM1"/>
</dbReference>
<evidence type="ECO:0008006" key="3">
    <source>
        <dbReference type="Google" id="ProtNLM"/>
    </source>
</evidence>
<keyword evidence="2" id="KW-1185">Reference proteome</keyword>
<dbReference type="Pfam" id="PF19451">
    <property type="entry name" value="DUF5989"/>
    <property type="match status" value="1"/>
</dbReference>
<dbReference type="KEGG" id="tmo:TMO_a0423"/>
<dbReference type="EMBL" id="CP003237">
    <property type="protein sequence ID" value="AFK55826.1"/>
    <property type="molecule type" value="Genomic_DNA"/>
</dbReference>
<keyword evidence="1" id="KW-0614">Plasmid</keyword>
<accession>I3TST8</accession>
<dbReference type="InterPro" id="IPR046031">
    <property type="entry name" value="DUF5989"/>
</dbReference>
<organism evidence="1 2">
    <name type="scientific">Tistrella mobilis (strain KA081020-065)</name>
    <dbReference type="NCBI Taxonomy" id="1110502"/>
    <lineage>
        <taxon>Bacteria</taxon>
        <taxon>Pseudomonadati</taxon>
        <taxon>Pseudomonadota</taxon>
        <taxon>Alphaproteobacteria</taxon>
        <taxon>Geminicoccales</taxon>
        <taxon>Geminicoccaceae</taxon>
        <taxon>Tistrella</taxon>
    </lineage>
</organism>
<evidence type="ECO:0000313" key="2">
    <source>
        <dbReference type="Proteomes" id="UP000005258"/>
    </source>
</evidence>
<proteinExistence type="predicted"/>
<reference evidence="1 2" key="1">
    <citation type="journal article" date="2012" name="J. Am. Chem. Soc.">
        <title>Bacterial biosynthesis and maturation of the didemnin anti-cancer agents.</title>
        <authorList>
            <person name="Xu Y."/>
            <person name="Kersten R.D."/>
            <person name="Nam S.J."/>
            <person name="Lu L."/>
            <person name="Al-Suwailem A.M."/>
            <person name="Zheng H."/>
            <person name="Fenical W."/>
            <person name="Dorrestein P.C."/>
            <person name="Moore B.S."/>
            <person name="Qian P.Y."/>
        </authorList>
    </citation>
    <scope>NUCLEOTIDE SEQUENCE [LARGE SCALE GENOMIC DNA]</scope>
    <source>
        <strain evidence="1 2">KA081020-065</strain>
    </source>
</reference>
<geneLocation type="plasmid" evidence="1 2">
    <name>pTM1</name>
</geneLocation>